<dbReference type="EMBL" id="CP047656">
    <property type="protein sequence ID" value="QHJ11655.1"/>
    <property type="molecule type" value="Genomic_DNA"/>
</dbReference>
<name>A0A857JI02_9ALTE</name>
<keyword evidence="1" id="KW-1133">Transmembrane helix</keyword>
<organism evidence="2 3">
    <name type="scientific">Paraglaciecola mesophila</name>
    <dbReference type="NCBI Taxonomy" id="197222"/>
    <lineage>
        <taxon>Bacteria</taxon>
        <taxon>Pseudomonadati</taxon>
        <taxon>Pseudomonadota</taxon>
        <taxon>Gammaproteobacteria</taxon>
        <taxon>Alteromonadales</taxon>
        <taxon>Alteromonadaceae</taxon>
        <taxon>Paraglaciecola</taxon>
    </lineage>
</organism>
<keyword evidence="1" id="KW-0812">Transmembrane</keyword>
<keyword evidence="1" id="KW-0472">Membrane</keyword>
<evidence type="ECO:0000313" key="3">
    <source>
        <dbReference type="Proteomes" id="UP000464524"/>
    </source>
</evidence>
<evidence type="ECO:0008006" key="4">
    <source>
        <dbReference type="Google" id="ProtNLM"/>
    </source>
</evidence>
<keyword evidence="3" id="KW-1185">Reference proteome</keyword>
<dbReference type="AlphaFoldDB" id="A0A857JI02"/>
<dbReference type="OrthoDB" id="5766358at2"/>
<feature type="transmembrane region" description="Helical" evidence="1">
    <location>
        <begin position="41"/>
        <end position="60"/>
    </location>
</feature>
<sequence length="238" mass="25465">MDSVWLVMTFTLLAGLAMPAGALIARIEHFQSQWFEEELRHLIIAFGGGALLSAVALVLVPEGIANLSLFTSLLFFISGSVCFMGIDILLVKINTPGSQLAAMLADFIPESVALGAAFATGKSNAVLLAVLIGLQNLPEGFNAYREMRSGNKFSANRLLIIFSALALFGPAAGLSGYFWLANYPDIVSAIMLFASGGILYSIFQDIAPQAKLDKHWFPPMGGIFGFALGLIGFMLTQH</sequence>
<protein>
    <recommendedName>
        <fullName evidence="4">Divalent cation transporter</fullName>
    </recommendedName>
</protein>
<feature type="transmembrane region" description="Helical" evidence="1">
    <location>
        <begin position="111"/>
        <end position="137"/>
    </location>
</feature>
<feature type="transmembrane region" description="Helical" evidence="1">
    <location>
        <begin position="215"/>
        <end position="235"/>
    </location>
</feature>
<feature type="transmembrane region" description="Helical" evidence="1">
    <location>
        <begin position="67"/>
        <end position="91"/>
    </location>
</feature>
<proteinExistence type="predicted"/>
<dbReference type="KEGG" id="pmes:FX988_01890"/>
<accession>A0A857JI02</accession>
<evidence type="ECO:0000313" key="2">
    <source>
        <dbReference type="EMBL" id="QHJ11655.1"/>
    </source>
</evidence>
<evidence type="ECO:0000256" key="1">
    <source>
        <dbReference type="SAM" id="Phobius"/>
    </source>
</evidence>
<feature type="transmembrane region" description="Helical" evidence="1">
    <location>
        <begin position="158"/>
        <end position="180"/>
    </location>
</feature>
<dbReference type="RefSeq" id="WP_160179400.1">
    <property type="nucleotide sequence ID" value="NZ_CP047656.1"/>
</dbReference>
<dbReference type="Proteomes" id="UP000464524">
    <property type="component" value="Chromosome"/>
</dbReference>
<reference evidence="2 3" key="1">
    <citation type="submission" date="2019-12" db="EMBL/GenBank/DDBJ databases">
        <title>Genome sequencing and assembly of endphytes of Porphyra tenera.</title>
        <authorList>
            <person name="Park J.M."/>
            <person name="Shin R."/>
            <person name="Jo S.H."/>
        </authorList>
    </citation>
    <scope>NUCLEOTIDE SEQUENCE [LARGE SCALE GENOMIC DNA]</scope>
    <source>
        <strain evidence="2 3">GPM4</strain>
    </source>
</reference>
<gene>
    <name evidence="2" type="ORF">FX988_01890</name>
</gene>
<feature type="transmembrane region" description="Helical" evidence="1">
    <location>
        <begin position="186"/>
        <end position="203"/>
    </location>
</feature>